<dbReference type="PANTHER" id="PTHR43861">
    <property type="entry name" value="TRANS-ACONITATE 2-METHYLTRANSFERASE-RELATED"/>
    <property type="match status" value="1"/>
</dbReference>
<dbReference type="InterPro" id="IPR013691">
    <property type="entry name" value="MeTrfase_14"/>
</dbReference>
<dbReference type="Pfam" id="PF13489">
    <property type="entry name" value="Methyltransf_23"/>
    <property type="match status" value="1"/>
</dbReference>
<evidence type="ECO:0000313" key="3">
    <source>
        <dbReference type="EMBL" id="AOS45002.1"/>
    </source>
</evidence>
<proteinExistence type="predicted"/>
<dbReference type="AlphaFoldDB" id="A0A1D8AVT9"/>
<accession>A0A1D8AVT9</accession>
<dbReference type="KEGG" id="obg:Verru16b_02071"/>
<dbReference type="Gene3D" id="6.10.250.3100">
    <property type="match status" value="1"/>
</dbReference>
<gene>
    <name evidence="3" type="ORF">Verru16b_02071</name>
</gene>
<dbReference type="Pfam" id="PF08421">
    <property type="entry name" value="Methyltransf_13"/>
    <property type="match status" value="1"/>
</dbReference>
<dbReference type="Pfam" id="PF08484">
    <property type="entry name" value="Methyltransf_14"/>
    <property type="match status" value="1"/>
</dbReference>
<dbReference type="InterPro" id="IPR013630">
    <property type="entry name" value="Methyltransf_Zn-bd_dom_put"/>
</dbReference>
<sequence>MKTDVYKKTNCRLCDSPDLECVIKLAPTPPGNHFVAREQLGRPQASYPLEVDFCRQCHHLQLGHVVDPGILYQQNYSYVSGTSPVFVDHLARYADYILDRYAIPSSGLIVDIGSNDGTALGFFQRKGHRVVGVDPAIEIVARANENGIETVCDFFGEAVARPCVEKYGKAALINSHNACAHIDDLAGVFRGVGQWLADDGLFVVEVGYLGDIVRNAWFDTIYHEHVDFHSIKPLVLFAPRVGMEVIAVQGISPQGGSIRVVFQKLGGPRKVEESVAAMVRQEQQAGLHDAETYRRFGVRIDAIGRELAGLVRKLKEEGATIAGFGAPTKATTLLSHFQLGGLLDFLVDENPLKQNLYSPGHHIPVVSAQELYRRKPDYLLILAWNFAENIMERHRAFRDHGGRFILPMPTPKVCD</sequence>
<dbReference type="OrthoDB" id="9815644at2"/>
<dbReference type="Proteomes" id="UP000095228">
    <property type="component" value="Chromosome"/>
</dbReference>
<name>A0A1D8AVT9_9BACT</name>
<dbReference type="RefSeq" id="WP_069962197.1">
    <property type="nucleotide sequence ID" value="NZ_CP016094.1"/>
</dbReference>
<dbReference type="STRING" id="1838286.Verru16b_02071"/>
<feature type="domain" description="Methyltransferase putative zinc binding" evidence="1">
    <location>
        <begin position="11"/>
        <end position="72"/>
    </location>
</feature>
<reference evidence="3 4" key="1">
    <citation type="submission" date="2016-06" db="EMBL/GenBank/DDBJ databases">
        <title>Three novel species with peptidoglycan cell walls form the new genus Lacunisphaera gen. nov. in the family Opitutaceae of the verrucomicrobial subdivision 4.</title>
        <authorList>
            <person name="Rast P."/>
            <person name="Gloeckner I."/>
            <person name="Jogler M."/>
            <person name="Boedeker C."/>
            <person name="Jeske O."/>
            <person name="Wiegand S."/>
            <person name="Reinhardt R."/>
            <person name="Schumann P."/>
            <person name="Rohde M."/>
            <person name="Spring S."/>
            <person name="Gloeckner F.O."/>
            <person name="Jogler C."/>
        </authorList>
    </citation>
    <scope>NUCLEOTIDE SEQUENCE [LARGE SCALE GENOMIC DNA]</scope>
    <source>
        <strain evidence="3 4">IG16b</strain>
    </source>
</reference>
<feature type="domain" description="C-methyltransferase" evidence="2">
    <location>
        <begin position="254"/>
        <end position="409"/>
    </location>
</feature>
<evidence type="ECO:0008006" key="5">
    <source>
        <dbReference type="Google" id="ProtNLM"/>
    </source>
</evidence>
<evidence type="ECO:0000259" key="2">
    <source>
        <dbReference type="Pfam" id="PF08484"/>
    </source>
</evidence>
<dbReference type="Gene3D" id="3.40.50.720">
    <property type="entry name" value="NAD(P)-binding Rossmann-like Domain"/>
    <property type="match status" value="1"/>
</dbReference>
<keyword evidence="4" id="KW-1185">Reference proteome</keyword>
<evidence type="ECO:0000313" key="4">
    <source>
        <dbReference type="Proteomes" id="UP000095228"/>
    </source>
</evidence>
<protein>
    <recommendedName>
        <fullName evidence="5">Bifunctional 3-demethylubiquinone-9 3-methyltransferase/ 2-octaprenyl-6-hydroxy phenol methylase</fullName>
    </recommendedName>
</protein>
<organism evidence="3 4">
    <name type="scientific">Lacunisphaera limnophila</name>
    <dbReference type="NCBI Taxonomy" id="1838286"/>
    <lineage>
        <taxon>Bacteria</taxon>
        <taxon>Pseudomonadati</taxon>
        <taxon>Verrucomicrobiota</taxon>
        <taxon>Opitutia</taxon>
        <taxon>Opitutales</taxon>
        <taxon>Opitutaceae</taxon>
        <taxon>Lacunisphaera</taxon>
    </lineage>
</organism>
<dbReference type="PATRIC" id="fig|1838286.3.peg.2087"/>
<dbReference type="EMBL" id="CP016094">
    <property type="protein sequence ID" value="AOS45002.1"/>
    <property type="molecule type" value="Genomic_DNA"/>
</dbReference>
<dbReference type="PANTHER" id="PTHR43861:SF5">
    <property type="entry name" value="BLL5978 PROTEIN"/>
    <property type="match status" value="1"/>
</dbReference>
<dbReference type="Gene3D" id="6.20.50.110">
    <property type="entry name" value="Methyltransferase, zinc-binding domain"/>
    <property type="match status" value="1"/>
</dbReference>
<dbReference type="SUPFAM" id="SSF53335">
    <property type="entry name" value="S-adenosyl-L-methionine-dependent methyltransferases"/>
    <property type="match status" value="1"/>
</dbReference>
<evidence type="ECO:0000259" key="1">
    <source>
        <dbReference type="Pfam" id="PF08421"/>
    </source>
</evidence>
<dbReference type="InterPro" id="IPR029063">
    <property type="entry name" value="SAM-dependent_MTases_sf"/>
</dbReference>
<dbReference type="Gene3D" id="3.40.50.150">
    <property type="entry name" value="Vaccinia Virus protein VP39"/>
    <property type="match status" value="1"/>
</dbReference>
<dbReference type="InterPro" id="IPR038576">
    <property type="entry name" value="Methyltransf_Zn-bd_dom_put_sf"/>
</dbReference>